<name>A0AAX1C1P2_9GAMM</name>
<evidence type="ECO:0000313" key="2">
    <source>
        <dbReference type="EMBL" id="RJL76393.1"/>
    </source>
</evidence>
<accession>A0AAX1C1P2</accession>
<keyword evidence="4" id="KW-1185">Reference proteome</keyword>
<evidence type="ECO:0000313" key="1">
    <source>
        <dbReference type="EMBL" id="PWD70048.1"/>
    </source>
</evidence>
<protein>
    <submittedName>
        <fullName evidence="1">Uncharacterized protein</fullName>
    </submittedName>
</protein>
<reference evidence="2 4" key="2">
    <citation type="submission" date="2018-09" db="EMBL/GenBank/DDBJ databases">
        <title>Phylogenetic diversity of Pectobacterium and Dickeya strains causing blackleg disease of potato in Morocco.</title>
        <authorList>
            <person name="Oulghazi S."/>
            <person name="Moumni M."/>
            <person name="Faure D."/>
        </authorList>
    </citation>
    <scope>NUCLEOTIDE SEQUENCE [LARGE SCALE GENOMIC DNA]</scope>
    <source>
        <strain evidence="2 4">S4.16.03.LID</strain>
    </source>
</reference>
<gene>
    <name evidence="2" type="ORF">D5077_00795</name>
    <name evidence="1" type="ORF">DF213_18860</name>
</gene>
<dbReference type="EMBL" id="QZDO01000002">
    <property type="protein sequence ID" value="RJL76393.1"/>
    <property type="molecule type" value="Genomic_DNA"/>
</dbReference>
<evidence type="ECO:0000313" key="3">
    <source>
        <dbReference type="Proteomes" id="UP000245055"/>
    </source>
</evidence>
<dbReference type="AlphaFoldDB" id="A0AAX1C1P2"/>
<sequence length="68" mass="7735">MPILISEYVICNSVIFLWFTFQMRRGDAVAHIEACAKAIVVFFRLLTAGYLVACLYSELKTFLRGARS</sequence>
<dbReference type="EMBL" id="QESZ01000031">
    <property type="protein sequence ID" value="PWD70048.1"/>
    <property type="molecule type" value="Genomic_DNA"/>
</dbReference>
<dbReference type="Proteomes" id="UP000245055">
    <property type="component" value="Unassembled WGS sequence"/>
</dbReference>
<proteinExistence type="predicted"/>
<reference evidence="1 3" key="1">
    <citation type="submission" date="2018-05" db="EMBL/GenBank/DDBJ databases">
        <title>Genomic diversity of pathogens causing Blackleg of Potato in Pakistan.</title>
        <authorList>
            <person name="Sarfraz S."/>
            <person name="Riaz K."/>
            <person name="Oulghazi S."/>
            <person name="Cigna J."/>
            <person name="Sahi S.T."/>
            <person name="Khan S.H."/>
            <person name="Hameed A."/>
            <person name="Faure D."/>
        </authorList>
    </citation>
    <scope>NUCLEOTIDE SEQUENCE [LARGE SCALE GENOMIC DNA]</scope>
    <source>
        <strain evidence="1 3">SS70</strain>
    </source>
</reference>
<evidence type="ECO:0000313" key="4">
    <source>
        <dbReference type="Proteomes" id="UP000266633"/>
    </source>
</evidence>
<dbReference type="Proteomes" id="UP000266633">
    <property type="component" value="Unassembled WGS sequence"/>
</dbReference>
<organism evidence="1 3">
    <name type="scientific">Dickeya dianthicola</name>
    <dbReference type="NCBI Taxonomy" id="204039"/>
    <lineage>
        <taxon>Bacteria</taxon>
        <taxon>Pseudomonadati</taxon>
        <taxon>Pseudomonadota</taxon>
        <taxon>Gammaproteobacteria</taxon>
        <taxon>Enterobacterales</taxon>
        <taxon>Pectobacteriaceae</taxon>
        <taxon>Dickeya</taxon>
    </lineage>
</organism>
<comment type="caution">
    <text evidence="1">The sequence shown here is derived from an EMBL/GenBank/DDBJ whole genome shotgun (WGS) entry which is preliminary data.</text>
</comment>